<evidence type="ECO:0000256" key="1">
    <source>
        <dbReference type="SAM" id="Phobius"/>
    </source>
</evidence>
<keyword evidence="1" id="KW-1133">Transmembrane helix</keyword>
<proteinExistence type="predicted"/>
<organism evidence="2 3">
    <name type="scientific">Caenimonas sedimenti</name>
    <dbReference type="NCBI Taxonomy" id="2596921"/>
    <lineage>
        <taxon>Bacteria</taxon>
        <taxon>Pseudomonadati</taxon>
        <taxon>Pseudomonadota</taxon>
        <taxon>Betaproteobacteria</taxon>
        <taxon>Burkholderiales</taxon>
        <taxon>Comamonadaceae</taxon>
        <taxon>Caenimonas</taxon>
    </lineage>
</organism>
<keyword evidence="1" id="KW-0812">Transmembrane</keyword>
<evidence type="ECO:0000313" key="2">
    <source>
        <dbReference type="EMBL" id="TWO70584.1"/>
    </source>
</evidence>
<dbReference type="AlphaFoldDB" id="A0A562ZQZ0"/>
<feature type="transmembrane region" description="Helical" evidence="1">
    <location>
        <begin position="79"/>
        <end position="101"/>
    </location>
</feature>
<gene>
    <name evidence="2" type="ORF">FN976_13550</name>
</gene>
<keyword evidence="3" id="KW-1185">Reference proteome</keyword>
<reference evidence="2 3" key="1">
    <citation type="submission" date="2019-07" db="EMBL/GenBank/DDBJ databases">
        <title>Caenimonas sedimenti sp. nov., isolated from activated sludge.</title>
        <authorList>
            <person name="Xu J."/>
        </authorList>
    </citation>
    <scope>NUCLEOTIDE SEQUENCE [LARGE SCALE GENOMIC DNA]</scope>
    <source>
        <strain evidence="2 3">HX-9-20</strain>
    </source>
</reference>
<dbReference type="RefSeq" id="WP_145893576.1">
    <property type="nucleotide sequence ID" value="NZ_VOBQ01000011.1"/>
</dbReference>
<dbReference type="OrthoDB" id="8595329at2"/>
<dbReference type="Proteomes" id="UP000318199">
    <property type="component" value="Unassembled WGS sequence"/>
</dbReference>
<dbReference type="EMBL" id="VOBQ01000011">
    <property type="protein sequence ID" value="TWO70584.1"/>
    <property type="molecule type" value="Genomic_DNA"/>
</dbReference>
<protein>
    <submittedName>
        <fullName evidence="2">Uncharacterized protein</fullName>
    </submittedName>
</protein>
<keyword evidence="1" id="KW-0472">Membrane</keyword>
<name>A0A562ZQZ0_9BURK</name>
<sequence>MNNLPFRTLLYRYFFFGWLFRELDSDGNLFERAAVLRHNQRQAAWLPVYIRRWLCCCGLFCAAGAVLEGWLDAPGMGAAFYALGGVCLSAAITTTTAWIGLRQPLA</sequence>
<evidence type="ECO:0000313" key="3">
    <source>
        <dbReference type="Proteomes" id="UP000318199"/>
    </source>
</evidence>
<feature type="transmembrane region" description="Helical" evidence="1">
    <location>
        <begin position="49"/>
        <end position="67"/>
    </location>
</feature>
<comment type="caution">
    <text evidence="2">The sequence shown here is derived from an EMBL/GenBank/DDBJ whole genome shotgun (WGS) entry which is preliminary data.</text>
</comment>
<accession>A0A562ZQZ0</accession>